<organism evidence="2 3">
    <name type="scientific">Paenibacillus xylanivorans</name>
    <dbReference type="NCBI Taxonomy" id="1705561"/>
    <lineage>
        <taxon>Bacteria</taxon>
        <taxon>Bacillati</taxon>
        <taxon>Bacillota</taxon>
        <taxon>Bacilli</taxon>
        <taxon>Bacillales</taxon>
        <taxon>Paenibacillaceae</taxon>
        <taxon>Paenibacillus</taxon>
    </lineage>
</organism>
<dbReference type="InterPro" id="IPR014976">
    <property type="entry name" value="AbpA_HamA_C"/>
</dbReference>
<gene>
    <name evidence="2" type="ORF">AMS66_25775</name>
</gene>
<evidence type="ECO:0000313" key="3">
    <source>
        <dbReference type="Proteomes" id="UP000037688"/>
    </source>
</evidence>
<name>A0A0M9BLM9_9BACL</name>
<dbReference type="PATRIC" id="fig|1705561.3.peg.5410"/>
<keyword evidence="3" id="KW-1185">Reference proteome</keyword>
<protein>
    <recommendedName>
        <fullName evidence="1">Anti-bacteriophage protein A/HamA C-terminal domain-containing protein</fullName>
    </recommendedName>
</protein>
<sequence>MNHVHIFNQSFNLLPDKNHFGTCINYVDLQEFREEFLEELVNTICEWVYSDEKSKSIINDVFIKEENRTVQNAQSKLRKIALKYFRDRDDRDLNLQGQFGELLLFNFVQHFFRAVPLLRKMPITTSTGHERFGSDAIHYKYENGKNLIFLGESKIYTRNYRFRQAFEKSVTSIISTYASHRKELGLYTYDDFLDKQLVEIARQYKRGVLKNTEIHMVCLVGYNETGHIGGDSEDAIKANIERVLIDKCNNLDKAFFDGVTLPLLNRISYILFPVWELDKLVESFQSEIR</sequence>
<dbReference type="AlphaFoldDB" id="A0A0M9BLM9"/>
<evidence type="ECO:0000259" key="1">
    <source>
        <dbReference type="Pfam" id="PF08878"/>
    </source>
</evidence>
<accession>A0A0M9BLM9</accession>
<feature type="domain" description="Anti-bacteriophage protein A/HamA C-terminal" evidence="1">
    <location>
        <begin position="17"/>
        <end position="287"/>
    </location>
</feature>
<dbReference type="EMBL" id="LITU01000078">
    <property type="protein sequence ID" value="KOY13842.1"/>
    <property type="molecule type" value="Genomic_DNA"/>
</dbReference>
<proteinExistence type="predicted"/>
<reference evidence="2 3" key="1">
    <citation type="submission" date="2015-08" db="EMBL/GenBank/DDBJ databases">
        <title>Draft genome sequence of cellulolytic and xylanolytic Paenibacillus sp. A59, isolated from a decaying forest soil from Patagonia, Argentina.</title>
        <authorList>
            <person name="Ghio S."/>
            <person name="Caceres A.M."/>
            <person name="Talia P."/>
            <person name="Grasso D."/>
            <person name="Campos E."/>
        </authorList>
    </citation>
    <scope>NUCLEOTIDE SEQUENCE [LARGE SCALE GENOMIC DNA]</scope>
    <source>
        <strain evidence="2 3">A59</strain>
    </source>
</reference>
<dbReference type="Proteomes" id="UP000037688">
    <property type="component" value="Unassembled WGS sequence"/>
</dbReference>
<evidence type="ECO:0000313" key="2">
    <source>
        <dbReference type="EMBL" id="KOY13842.1"/>
    </source>
</evidence>
<comment type="caution">
    <text evidence="2">The sequence shown here is derived from an EMBL/GenBank/DDBJ whole genome shotgun (WGS) entry which is preliminary data.</text>
</comment>
<dbReference type="Pfam" id="PF08878">
    <property type="entry name" value="HamA"/>
    <property type="match status" value="1"/>
</dbReference>